<dbReference type="EMBL" id="JAUEPT010000004">
    <property type="protein sequence ID" value="KAK0452309.1"/>
    <property type="molecule type" value="Genomic_DNA"/>
</dbReference>
<sequence length="214" mass="23160">MISLRICRTSSLLQVIPPIWPLSLLSSTRAKTVWMSMSNSPTVIADEDDTGPIFLSLKILFSCSKTERSTPSTVNRALVAFNMVRSPEYDAGRDESMRAMIWLSEGLSLWIRSSFSAIAWMPPRSIEPPIPGPSPCTVASRTHIPAGSPSSPRICTSCASSSRLMISSAAAFLRSLHAFQPLLFLPVDGSSSFPVTISSSCCLRATSGTRDHHG</sequence>
<name>A0AA39K0L9_9AGAR</name>
<keyword evidence="2" id="KW-1185">Reference proteome</keyword>
<evidence type="ECO:0000313" key="2">
    <source>
        <dbReference type="Proteomes" id="UP001175226"/>
    </source>
</evidence>
<comment type="caution">
    <text evidence="1">The sequence shown here is derived from an EMBL/GenBank/DDBJ whole genome shotgun (WGS) entry which is preliminary data.</text>
</comment>
<proteinExistence type="predicted"/>
<gene>
    <name evidence="1" type="ORF">EV421DRAFT_892390</name>
</gene>
<dbReference type="AlphaFoldDB" id="A0AA39K0L9"/>
<accession>A0AA39K0L9</accession>
<reference evidence="1" key="1">
    <citation type="submission" date="2023-06" db="EMBL/GenBank/DDBJ databases">
        <authorList>
            <consortium name="Lawrence Berkeley National Laboratory"/>
            <person name="Ahrendt S."/>
            <person name="Sahu N."/>
            <person name="Indic B."/>
            <person name="Wong-Bajracharya J."/>
            <person name="Merenyi Z."/>
            <person name="Ke H.-M."/>
            <person name="Monk M."/>
            <person name="Kocsube S."/>
            <person name="Drula E."/>
            <person name="Lipzen A."/>
            <person name="Balint B."/>
            <person name="Henrissat B."/>
            <person name="Andreopoulos B."/>
            <person name="Martin F.M."/>
            <person name="Harder C.B."/>
            <person name="Rigling D."/>
            <person name="Ford K.L."/>
            <person name="Foster G.D."/>
            <person name="Pangilinan J."/>
            <person name="Papanicolaou A."/>
            <person name="Barry K."/>
            <person name="LaButti K."/>
            <person name="Viragh M."/>
            <person name="Koriabine M."/>
            <person name="Yan M."/>
            <person name="Riley R."/>
            <person name="Champramary S."/>
            <person name="Plett K.L."/>
            <person name="Tsai I.J."/>
            <person name="Slot J."/>
            <person name="Sipos G."/>
            <person name="Plett J."/>
            <person name="Nagy L.G."/>
            <person name="Grigoriev I.V."/>
        </authorList>
    </citation>
    <scope>NUCLEOTIDE SEQUENCE</scope>
    <source>
        <strain evidence="1">FPL87.14</strain>
    </source>
</reference>
<protein>
    <submittedName>
        <fullName evidence="1">Uncharacterized protein</fullName>
    </submittedName>
</protein>
<evidence type="ECO:0000313" key="1">
    <source>
        <dbReference type="EMBL" id="KAK0452309.1"/>
    </source>
</evidence>
<dbReference type="Proteomes" id="UP001175226">
    <property type="component" value="Unassembled WGS sequence"/>
</dbReference>
<organism evidence="1 2">
    <name type="scientific">Armillaria borealis</name>
    <dbReference type="NCBI Taxonomy" id="47425"/>
    <lineage>
        <taxon>Eukaryota</taxon>
        <taxon>Fungi</taxon>
        <taxon>Dikarya</taxon>
        <taxon>Basidiomycota</taxon>
        <taxon>Agaricomycotina</taxon>
        <taxon>Agaricomycetes</taxon>
        <taxon>Agaricomycetidae</taxon>
        <taxon>Agaricales</taxon>
        <taxon>Marasmiineae</taxon>
        <taxon>Physalacriaceae</taxon>
        <taxon>Armillaria</taxon>
    </lineage>
</organism>